<organism evidence="12 13">
    <name type="scientific">Armadillidium nasatum</name>
    <dbReference type="NCBI Taxonomy" id="96803"/>
    <lineage>
        <taxon>Eukaryota</taxon>
        <taxon>Metazoa</taxon>
        <taxon>Ecdysozoa</taxon>
        <taxon>Arthropoda</taxon>
        <taxon>Crustacea</taxon>
        <taxon>Multicrustacea</taxon>
        <taxon>Malacostraca</taxon>
        <taxon>Eumalacostraca</taxon>
        <taxon>Peracarida</taxon>
        <taxon>Isopoda</taxon>
        <taxon>Oniscidea</taxon>
        <taxon>Crinocheta</taxon>
        <taxon>Armadillidiidae</taxon>
        <taxon>Armadillidium</taxon>
    </lineage>
</organism>
<protein>
    <submittedName>
        <fullName evidence="12">Urokinase-type plasminogen activator</fullName>
    </submittedName>
</protein>
<proteinExistence type="inferred from homology"/>
<keyword evidence="5 10" id="KW-0378">Hydrolase</keyword>
<dbReference type="GO" id="GO:0006508">
    <property type="term" value="P:proteolysis"/>
    <property type="evidence" value="ECO:0007669"/>
    <property type="project" value="UniProtKB-KW"/>
</dbReference>
<evidence type="ECO:0000256" key="8">
    <source>
        <dbReference type="ARBA" id="ARBA00023180"/>
    </source>
</evidence>
<reference evidence="12 13" key="1">
    <citation type="journal article" date="2019" name="PLoS Biol.">
        <title>Sex chromosomes control vertical transmission of feminizing Wolbachia symbionts in an isopod.</title>
        <authorList>
            <person name="Becking T."/>
            <person name="Chebbi M.A."/>
            <person name="Giraud I."/>
            <person name="Moumen B."/>
            <person name="Laverre T."/>
            <person name="Caubet Y."/>
            <person name="Peccoud J."/>
            <person name="Gilbert C."/>
            <person name="Cordaux R."/>
        </authorList>
    </citation>
    <scope>NUCLEOTIDE SEQUENCE [LARGE SCALE GENOMIC DNA]</scope>
    <source>
        <strain evidence="12">ANa2</strain>
        <tissue evidence="12">Whole body excluding digestive tract and cuticle</tissue>
    </source>
</reference>
<dbReference type="PRINTS" id="PR00722">
    <property type="entry name" value="CHYMOTRYPSIN"/>
</dbReference>
<keyword evidence="6 10" id="KW-0720">Serine protease</keyword>
<keyword evidence="8" id="KW-0325">Glycoprotein</keyword>
<keyword evidence="4" id="KW-0732">Signal</keyword>
<accession>A0A5N5SNR9</accession>
<comment type="caution">
    <text evidence="12">The sequence shown here is derived from an EMBL/GenBank/DDBJ whole genome shotgun (WGS) entry which is preliminary data.</text>
</comment>
<comment type="similarity">
    <text evidence="9">Belongs to the peptidase S1 family. CLIP subfamily.</text>
</comment>
<dbReference type="CDD" id="cd00190">
    <property type="entry name" value="Tryp_SPc"/>
    <property type="match status" value="1"/>
</dbReference>
<dbReference type="SMART" id="SM00020">
    <property type="entry name" value="Tryp_SPc"/>
    <property type="match status" value="1"/>
</dbReference>
<gene>
    <name evidence="12" type="primary">Plau</name>
    <name evidence="12" type="ORF">Anas_11150</name>
</gene>
<dbReference type="PROSITE" id="PS00135">
    <property type="entry name" value="TRYPSIN_SER"/>
    <property type="match status" value="1"/>
</dbReference>
<keyword evidence="12" id="KW-0808">Transferase</keyword>
<comment type="subcellular location">
    <subcellularLocation>
        <location evidence="1">Secreted</location>
    </subcellularLocation>
</comment>
<evidence type="ECO:0000256" key="10">
    <source>
        <dbReference type="RuleBase" id="RU363034"/>
    </source>
</evidence>
<keyword evidence="3 10" id="KW-0645">Protease</keyword>
<feature type="domain" description="Peptidase S1" evidence="11">
    <location>
        <begin position="25"/>
        <end position="223"/>
    </location>
</feature>
<dbReference type="GO" id="GO:0005615">
    <property type="term" value="C:extracellular space"/>
    <property type="evidence" value="ECO:0007669"/>
    <property type="project" value="TreeGrafter"/>
</dbReference>
<dbReference type="Proteomes" id="UP000326759">
    <property type="component" value="Unassembled WGS sequence"/>
</dbReference>
<dbReference type="GO" id="GO:0016301">
    <property type="term" value="F:kinase activity"/>
    <property type="evidence" value="ECO:0007669"/>
    <property type="project" value="UniProtKB-KW"/>
</dbReference>
<dbReference type="InterPro" id="IPR050127">
    <property type="entry name" value="Serine_Proteases_S1"/>
</dbReference>
<keyword evidence="7" id="KW-1015">Disulfide bond</keyword>
<dbReference type="InterPro" id="IPR018114">
    <property type="entry name" value="TRYPSIN_HIS"/>
</dbReference>
<evidence type="ECO:0000259" key="11">
    <source>
        <dbReference type="PROSITE" id="PS50240"/>
    </source>
</evidence>
<evidence type="ECO:0000256" key="4">
    <source>
        <dbReference type="ARBA" id="ARBA00022729"/>
    </source>
</evidence>
<dbReference type="OrthoDB" id="10002959at2759"/>
<dbReference type="InterPro" id="IPR001314">
    <property type="entry name" value="Peptidase_S1A"/>
</dbReference>
<sequence length="224" mass="25084">MDENILFLILHLKECGEVMVRTNRIVGGENTEFGSHPWQAAIVKESFLSKRIACGGALINKRYVVTAAHCVAVYKYLHQYLGIILYLGVIFRTPIRSMKVRLGEWNVRQQNERLPHEDYGIVDKVIHPRFKAADFQNDVALIKMVRDVTYKEHILPICLPSAGADFTGDIATGDSGSPLTISIGGKRHLIGLVSWGIGCARNNLPGVYTRIAQFSNWIQSNVHL</sequence>
<evidence type="ECO:0000256" key="2">
    <source>
        <dbReference type="ARBA" id="ARBA00022525"/>
    </source>
</evidence>
<evidence type="ECO:0000313" key="13">
    <source>
        <dbReference type="Proteomes" id="UP000326759"/>
    </source>
</evidence>
<dbReference type="PANTHER" id="PTHR24264:SF65">
    <property type="entry name" value="SRCR DOMAIN-CONTAINING PROTEIN"/>
    <property type="match status" value="1"/>
</dbReference>
<dbReference type="InterPro" id="IPR033116">
    <property type="entry name" value="TRYPSIN_SER"/>
</dbReference>
<name>A0A5N5SNR9_9CRUS</name>
<dbReference type="InterPro" id="IPR001254">
    <property type="entry name" value="Trypsin_dom"/>
</dbReference>
<dbReference type="AlphaFoldDB" id="A0A5N5SNR9"/>
<keyword evidence="13" id="KW-1185">Reference proteome</keyword>
<evidence type="ECO:0000256" key="6">
    <source>
        <dbReference type="ARBA" id="ARBA00022825"/>
    </source>
</evidence>
<dbReference type="InterPro" id="IPR043504">
    <property type="entry name" value="Peptidase_S1_PA_chymotrypsin"/>
</dbReference>
<evidence type="ECO:0000313" key="12">
    <source>
        <dbReference type="EMBL" id="KAB7495239.1"/>
    </source>
</evidence>
<keyword evidence="2" id="KW-0964">Secreted</keyword>
<dbReference type="InterPro" id="IPR009003">
    <property type="entry name" value="Peptidase_S1_PA"/>
</dbReference>
<keyword evidence="12" id="KW-0418">Kinase</keyword>
<dbReference type="PROSITE" id="PS00134">
    <property type="entry name" value="TRYPSIN_HIS"/>
    <property type="match status" value="1"/>
</dbReference>
<evidence type="ECO:0000256" key="1">
    <source>
        <dbReference type="ARBA" id="ARBA00004613"/>
    </source>
</evidence>
<dbReference type="Gene3D" id="2.40.10.10">
    <property type="entry name" value="Trypsin-like serine proteases"/>
    <property type="match status" value="2"/>
</dbReference>
<evidence type="ECO:0000256" key="7">
    <source>
        <dbReference type="ARBA" id="ARBA00023157"/>
    </source>
</evidence>
<dbReference type="PANTHER" id="PTHR24264">
    <property type="entry name" value="TRYPSIN-RELATED"/>
    <property type="match status" value="1"/>
</dbReference>
<dbReference type="PROSITE" id="PS50240">
    <property type="entry name" value="TRYPSIN_DOM"/>
    <property type="match status" value="1"/>
</dbReference>
<evidence type="ECO:0000256" key="3">
    <source>
        <dbReference type="ARBA" id="ARBA00022670"/>
    </source>
</evidence>
<dbReference type="GO" id="GO:0004252">
    <property type="term" value="F:serine-type endopeptidase activity"/>
    <property type="evidence" value="ECO:0007669"/>
    <property type="project" value="InterPro"/>
</dbReference>
<dbReference type="Pfam" id="PF00089">
    <property type="entry name" value="Trypsin"/>
    <property type="match status" value="2"/>
</dbReference>
<evidence type="ECO:0000256" key="5">
    <source>
        <dbReference type="ARBA" id="ARBA00022801"/>
    </source>
</evidence>
<dbReference type="FunFam" id="2.40.10.10:FF:000028">
    <property type="entry name" value="Serine protease easter"/>
    <property type="match status" value="1"/>
</dbReference>
<evidence type="ECO:0000256" key="9">
    <source>
        <dbReference type="ARBA" id="ARBA00024195"/>
    </source>
</evidence>
<dbReference type="EMBL" id="SEYY01022879">
    <property type="protein sequence ID" value="KAB7495239.1"/>
    <property type="molecule type" value="Genomic_DNA"/>
</dbReference>
<dbReference type="SUPFAM" id="SSF50494">
    <property type="entry name" value="Trypsin-like serine proteases"/>
    <property type="match status" value="1"/>
</dbReference>